<proteinExistence type="predicted"/>
<name>A0AAV7F188_ARIFI</name>
<organism evidence="1 2">
    <name type="scientific">Aristolochia fimbriata</name>
    <name type="common">White veined hardy Dutchman's pipe vine</name>
    <dbReference type="NCBI Taxonomy" id="158543"/>
    <lineage>
        <taxon>Eukaryota</taxon>
        <taxon>Viridiplantae</taxon>
        <taxon>Streptophyta</taxon>
        <taxon>Embryophyta</taxon>
        <taxon>Tracheophyta</taxon>
        <taxon>Spermatophyta</taxon>
        <taxon>Magnoliopsida</taxon>
        <taxon>Magnoliidae</taxon>
        <taxon>Piperales</taxon>
        <taxon>Aristolochiaceae</taxon>
        <taxon>Aristolochia</taxon>
    </lineage>
</organism>
<keyword evidence="2" id="KW-1185">Reference proteome</keyword>
<gene>
    <name evidence="1" type="ORF">H6P81_006606</name>
</gene>
<dbReference type="AlphaFoldDB" id="A0AAV7F188"/>
<protein>
    <submittedName>
        <fullName evidence="1">Uncharacterized protein</fullName>
    </submittedName>
</protein>
<dbReference type="EMBL" id="JAINDJ010000003">
    <property type="protein sequence ID" value="KAG9453702.1"/>
    <property type="molecule type" value="Genomic_DNA"/>
</dbReference>
<sequence length="201" mass="23151">MEQKGEDRVLCQTRCLPYPFKDKFDSLDIPPQYVEAIKSTPFGHLLNISTQCIDRAILDFIVQNWDVDRCGVSYLGRFLHFRPEDVAPLVLGLKCKVAMWTSTMMVVILMITRGCTGMRIYMCPVQEIFLREQELLVAPHGSSAQSSHESEHSRERISYLEAELANFKSNVEDRFKVMESRFPSPLTMHPHYASTLFKPQC</sequence>
<evidence type="ECO:0000313" key="1">
    <source>
        <dbReference type="EMBL" id="KAG9453702.1"/>
    </source>
</evidence>
<comment type="caution">
    <text evidence="1">The sequence shown here is derived from an EMBL/GenBank/DDBJ whole genome shotgun (WGS) entry which is preliminary data.</text>
</comment>
<evidence type="ECO:0000313" key="2">
    <source>
        <dbReference type="Proteomes" id="UP000825729"/>
    </source>
</evidence>
<reference evidence="1 2" key="1">
    <citation type="submission" date="2021-07" db="EMBL/GenBank/DDBJ databases">
        <title>The Aristolochia fimbriata genome: insights into angiosperm evolution, floral development and chemical biosynthesis.</title>
        <authorList>
            <person name="Jiao Y."/>
        </authorList>
    </citation>
    <scope>NUCLEOTIDE SEQUENCE [LARGE SCALE GENOMIC DNA]</scope>
    <source>
        <strain evidence="1">IBCAS-2021</strain>
        <tissue evidence="1">Leaf</tissue>
    </source>
</reference>
<accession>A0AAV7F188</accession>
<dbReference type="Proteomes" id="UP000825729">
    <property type="component" value="Unassembled WGS sequence"/>
</dbReference>